<organism evidence="1 2">
    <name type="scientific">Moniliophthora roreri (strain MCA 2997)</name>
    <name type="common">Cocoa frosty pod rot fungus</name>
    <name type="synonym">Crinipellis roreri</name>
    <dbReference type="NCBI Taxonomy" id="1381753"/>
    <lineage>
        <taxon>Eukaryota</taxon>
        <taxon>Fungi</taxon>
        <taxon>Dikarya</taxon>
        <taxon>Basidiomycota</taxon>
        <taxon>Agaricomycotina</taxon>
        <taxon>Agaricomycetes</taxon>
        <taxon>Agaricomycetidae</taxon>
        <taxon>Agaricales</taxon>
        <taxon>Marasmiineae</taxon>
        <taxon>Marasmiaceae</taxon>
        <taxon>Moniliophthora</taxon>
    </lineage>
</organism>
<name>V2X571_MONRO</name>
<dbReference type="PROSITE" id="PS51257">
    <property type="entry name" value="PROKAR_LIPOPROTEIN"/>
    <property type="match status" value="1"/>
</dbReference>
<protein>
    <submittedName>
        <fullName evidence="1">Uncharacterized protein</fullName>
    </submittedName>
</protein>
<comment type="caution">
    <text evidence="1">The sequence shown here is derived from an EMBL/GenBank/DDBJ whole genome shotgun (WGS) entry which is preliminary data.</text>
</comment>
<dbReference type="KEGG" id="mrr:Moror_13224"/>
<dbReference type="HOGENOM" id="CLU_2638619_0_0_1"/>
<reference evidence="1 2" key="1">
    <citation type="journal article" date="2014" name="BMC Genomics">
        <title>Genome and secretome analysis of the hemibiotrophic fungal pathogen, Moniliophthora roreri, which causes frosty pod rot disease of cacao: mechanisms of the biotrophic and necrotrophic phases.</title>
        <authorList>
            <person name="Meinhardt L.W."/>
            <person name="Costa G.G.L."/>
            <person name="Thomazella D.P.T."/>
            <person name="Teixeira P.J.P.L."/>
            <person name="Carazzolle M.F."/>
            <person name="Schuster S.C."/>
            <person name="Carlson J.E."/>
            <person name="Guiltinan M.J."/>
            <person name="Mieczkowski P."/>
            <person name="Farmer A."/>
            <person name="Ramaraj T."/>
            <person name="Crozier J."/>
            <person name="Davis R.E."/>
            <person name="Shao J."/>
            <person name="Melnick R.L."/>
            <person name="Pereira G.A.G."/>
            <person name="Bailey B.A."/>
        </authorList>
    </citation>
    <scope>NUCLEOTIDE SEQUENCE [LARGE SCALE GENOMIC DNA]</scope>
    <source>
        <strain evidence="1 2">MCA 2997</strain>
    </source>
</reference>
<dbReference type="EMBL" id="AWSO01000606">
    <property type="protein sequence ID" value="ESK88942.1"/>
    <property type="molecule type" value="Genomic_DNA"/>
</dbReference>
<evidence type="ECO:0000313" key="2">
    <source>
        <dbReference type="Proteomes" id="UP000017559"/>
    </source>
</evidence>
<dbReference type="Proteomes" id="UP000017559">
    <property type="component" value="Unassembled WGS sequence"/>
</dbReference>
<keyword evidence="2" id="KW-1185">Reference proteome</keyword>
<evidence type="ECO:0000313" key="1">
    <source>
        <dbReference type="EMBL" id="ESK88942.1"/>
    </source>
</evidence>
<proteinExistence type="predicted"/>
<dbReference type="AlphaFoldDB" id="V2X571"/>
<accession>V2X571</accession>
<gene>
    <name evidence="1" type="ORF">Moror_13224</name>
</gene>
<sequence length="77" mass="8417">MQQNIDRHHEPASCADAGGSSLVFLSCVMSPSEVQYLYPQGTLHGPFERFWDCLSVSPSNPPLHARARAATNCNDLS</sequence>